<dbReference type="Gene3D" id="2.60.120.10">
    <property type="entry name" value="Jelly Rolls"/>
    <property type="match status" value="1"/>
</dbReference>
<dbReference type="CDD" id="cd00038">
    <property type="entry name" value="CAP_ED"/>
    <property type="match status" value="1"/>
</dbReference>
<dbReference type="SUPFAM" id="SSF51206">
    <property type="entry name" value="cAMP-binding domain-like"/>
    <property type="match status" value="1"/>
</dbReference>
<dbReference type="eggNOG" id="KOG0498">
    <property type="taxonomic scope" value="Eukaryota"/>
</dbReference>
<dbReference type="SMART" id="SM00100">
    <property type="entry name" value="cNMP"/>
    <property type="match status" value="1"/>
</dbReference>
<keyword evidence="4 8" id="KW-1133">Transmembrane helix</keyword>
<dbReference type="HOGENOM" id="CLU_007359_2_1_1"/>
<dbReference type="Gene3D" id="1.10.287.70">
    <property type="match status" value="1"/>
</dbReference>
<dbReference type="EMBL" id="DS028159">
    <property type="protein sequence ID" value="EEY64828.1"/>
    <property type="molecule type" value="Genomic_DNA"/>
</dbReference>
<dbReference type="GeneID" id="9465659"/>
<dbReference type="InParanoid" id="D0NT72"/>
<dbReference type="InterPro" id="IPR051413">
    <property type="entry name" value="K/Na_HCN_channel"/>
</dbReference>
<dbReference type="SUPFAM" id="SSF81324">
    <property type="entry name" value="Voltage-gated potassium channels"/>
    <property type="match status" value="1"/>
</dbReference>
<feature type="transmembrane region" description="Helical" evidence="8">
    <location>
        <begin position="278"/>
        <end position="300"/>
    </location>
</feature>
<dbReference type="AlphaFoldDB" id="D0NT72"/>
<feature type="compositionally biased region" description="Basic and acidic residues" evidence="7">
    <location>
        <begin position="1"/>
        <end position="13"/>
    </location>
</feature>
<evidence type="ECO:0000256" key="8">
    <source>
        <dbReference type="SAM" id="Phobius"/>
    </source>
</evidence>
<comment type="subcellular location">
    <subcellularLocation>
        <location evidence="1">Membrane</location>
        <topology evidence="1">Multi-pass membrane protein</topology>
    </subcellularLocation>
</comment>
<dbReference type="PANTHER" id="PTHR45689:SF5">
    <property type="entry name" value="I[[H]] CHANNEL, ISOFORM E"/>
    <property type="match status" value="1"/>
</dbReference>
<dbReference type="GO" id="GO:0098855">
    <property type="term" value="C:HCN channel complex"/>
    <property type="evidence" value="ECO:0007669"/>
    <property type="project" value="TreeGrafter"/>
</dbReference>
<feature type="compositionally biased region" description="Polar residues" evidence="7">
    <location>
        <begin position="524"/>
        <end position="543"/>
    </location>
</feature>
<dbReference type="PROSITE" id="PS00889">
    <property type="entry name" value="CNMP_BINDING_2"/>
    <property type="match status" value="1"/>
</dbReference>
<feature type="region of interest" description="Disordered" evidence="7">
    <location>
        <begin position="905"/>
        <end position="933"/>
    </location>
</feature>
<name>D0NT72_PHYIT</name>
<feature type="transmembrane region" description="Helical" evidence="8">
    <location>
        <begin position="115"/>
        <end position="133"/>
    </location>
</feature>
<keyword evidence="5" id="KW-0406">Ion transport</keyword>
<proteinExistence type="predicted"/>
<dbReference type="Proteomes" id="UP000006643">
    <property type="component" value="Unassembled WGS sequence"/>
</dbReference>
<evidence type="ECO:0000256" key="5">
    <source>
        <dbReference type="ARBA" id="ARBA00023065"/>
    </source>
</evidence>
<evidence type="ECO:0000256" key="2">
    <source>
        <dbReference type="ARBA" id="ARBA00022448"/>
    </source>
</evidence>
<evidence type="ECO:0000313" key="10">
    <source>
        <dbReference type="EMBL" id="EEY64828.1"/>
    </source>
</evidence>
<feature type="transmembrane region" description="Helical" evidence="8">
    <location>
        <begin position="145"/>
        <end position="166"/>
    </location>
</feature>
<feature type="region of interest" description="Disordered" evidence="7">
    <location>
        <begin position="511"/>
        <end position="571"/>
    </location>
</feature>
<evidence type="ECO:0000313" key="11">
    <source>
        <dbReference type="Proteomes" id="UP000006643"/>
    </source>
</evidence>
<dbReference type="InterPro" id="IPR018490">
    <property type="entry name" value="cNMP-bd_dom_sf"/>
</dbReference>
<dbReference type="VEuPathDB" id="FungiDB:PITG_15620"/>
<evidence type="ECO:0000259" key="9">
    <source>
        <dbReference type="PROSITE" id="PS50042"/>
    </source>
</evidence>
<dbReference type="PROSITE" id="PS50042">
    <property type="entry name" value="CNMP_BINDING_3"/>
    <property type="match status" value="1"/>
</dbReference>
<dbReference type="Gene3D" id="1.10.287.630">
    <property type="entry name" value="Helix hairpin bin"/>
    <property type="match status" value="1"/>
</dbReference>
<accession>D0NT72</accession>
<dbReference type="KEGG" id="pif:PITG_15620"/>
<feature type="domain" description="Cyclic nucleotide-binding" evidence="9">
    <location>
        <begin position="460"/>
        <end position="634"/>
    </location>
</feature>
<feature type="transmembrane region" description="Helical" evidence="8">
    <location>
        <begin position="359"/>
        <end position="381"/>
    </location>
</feature>
<evidence type="ECO:0000256" key="1">
    <source>
        <dbReference type="ARBA" id="ARBA00004141"/>
    </source>
</evidence>
<dbReference type="OMA" id="RRHIAWN"/>
<dbReference type="GO" id="GO:0035725">
    <property type="term" value="P:sodium ion transmembrane transport"/>
    <property type="evidence" value="ECO:0007669"/>
    <property type="project" value="TreeGrafter"/>
</dbReference>
<dbReference type="InterPro" id="IPR000595">
    <property type="entry name" value="cNMP-bd_dom"/>
</dbReference>
<evidence type="ECO:0000256" key="7">
    <source>
        <dbReference type="SAM" id="MobiDB-lite"/>
    </source>
</evidence>
<sequence length="933" mass="104078">MDNTIGREGDRHILASSQSRVDSQAEESPRRPGAPSFHSNNPISIAAPPATASIVPVDDLGATNGALGGPKRSIASARREKNLVGRPRPLPRLKKRTRSVLSRLRTPLSPYSRTARVRSFILLIAFCVHTLGFPYEEAFHNGGRAWFISVDSLTEMVFYAEFLLAFNTSYVNKRGVLVVSRRHIARNFLAGACVFQFVAAFPFRTTMKGGGENSTQTEIGKDAFGRFSHTLLDIVIRSHRVVHILRLFREIGQARGARIEKSVWGWLLYSRYSHLLKIVWIVGAVMLIAHCVACCWRLLLLDAVHVNPASIADRTCGVPIDSNTELEVYTECFYVAMQLLQGQSLTTHSAREDIFASGVNLLGSIVLAVIFGHVAMLVANFNANSTAYQRKMESVFAGMTKMQLPAPLRERIHQYYAHLWREYEALDGAPLERFAKELSHNLTLEVVLFKYMELAMHVPFWESCSPDFQKTLVLSLDTRVYLPDDFIVRRGEVGDEFYMINRGMCELVGSNDTQEHATGPLARRSSQLGDHGDTSTLYTTSLDGTAYPDRDDQGARAVSRNSRVNPEGRNPTIKTLTRGQAFGEMALLMNYQRTANVRAMTYVEMCVLSRTAFQAVLTRYLADRKHVISQILISSLENNERFGIPCHLTAMVRSIFADEVDGVANGEKLITPRRAAKLVAWAVNPDVEDDSIKFSLSNKLKDQLVVIRDQEFGATTLIDDDTTANSEPEVDSQVVKLESAQTQALSLIQELQRGIHDILHHTRQLPQLNDPMITIQQRRSKFISSRSTSAPNFADLDLSTRLASDESAETELSLEAIKDDKSKTAITPTKPIQRAVTARWLKTSESTHPLRLQNSFTPLVRPRAPSGSSSQRFIQRVTHQLASLATSSNSMVQASPTRYADKLFGTAHSTRETAPGTTEMSFREDSNISEARF</sequence>
<keyword evidence="6 8" id="KW-0472">Membrane</keyword>
<dbReference type="PROSITE" id="PS00888">
    <property type="entry name" value="CNMP_BINDING_1"/>
    <property type="match status" value="1"/>
</dbReference>
<evidence type="ECO:0000256" key="4">
    <source>
        <dbReference type="ARBA" id="ARBA00022989"/>
    </source>
</evidence>
<feature type="region of interest" description="Disordered" evidence="7">
    <location>
        <begin position="1"/>
        <end position="45"/>
    </location>
</feature>
<feature type="compositionally biased region" description="Basic and acidic residues" evidence="7">
    <location>
        <begin position="921"/>
        <end position="933"/>
    </location>
</feature>
<dbReference type="InterPro" id="IPR018488">
    <property type="entry name" value="cNMP-bd_CS"/>
</dbReference>
<evidence type="ECO:0000256" key="6">
    <source>
        <dbReference type="ARBA" id="ARBA00023136"/>
    </source>
</evidence>
<keyword evidence="11" id="KW-1185">Reference proteome</keyword>
<dbReference type="Pfam" id="PF00520">
    <property type="entry name" value="Ion_trans"/>
    <property type="match status" value="1"/>
</dbReference>
<dbReference type="RefSeq" id="XP_002897755.1">
    <property type="nucleotide sequence ID" value="XM_002897709.1"/>
</dbReference>
<organism evidence="10 11">
    <name type="scientific">Phytophthora infestans (strain T30-4)</name>
    <name type="common">Potato late blight agent</name>
    <dbReference type="NCBI Taxonomy" id="403677"/>
    <lineage>
        <taxon>Eukaryota</taxon>
        <taxon>Sar</taxon>
        <taxon>Stramenopiles</taxon>
        <taxon>Oomycota</taxon>
        <taxon>Peronosporomycetes</taxon>
        <taxon>Peronosporales</taxon>
        <taxon>Peronosporaceae</taxon>
        <taxon>Phytophthora</taxon>
    </lineage>
</organism>
<keyword evidence="2" id="KW-0813">Transport</keyword>
<gene>
    <name evidence="10" type="ORF">PITG_15620</name>
</gene>
<dbReference type="OrthoDB" id="426293at2759"/>
<protein>
    <submittedName>
        <fullName evidence="10">Voltage-gated Ion Channel (VIC) Superfamily</fullName>
    </submittedName>
</protein>
<dbReference type="PANTHER" id="PTHR45689">
    <property type="entry name" value="I[[H]] CHANNEL, ISOFORM E"/>
    <property type="match status" value="1"/>
</dbReference>
<feature type="region of interest" description="Disordered" evidence="7">
    <location>
        <begin position="66"/>
        <end position="89"/>
    </location>
</feature>
<dbReference type="GO" id="GO:0003254">
    <property type="term" value="P:regulation of membrane depolarization"/>
    <property type="evidence" value="ECO:0007669"/>
    <property type="project" value="TreeGrafter"/>
</dbReference>
<dbReference type="InterPro" id="IPR005821">
    <property type="entry name" value="Ion_trans_dom"/>
</dbReference>
<dbReference type="Pfam" id="PF00027">
    <property type="entry name" value="cNMP_binding"/>
    <property type="match status" value="1"/>
</dbReference>
<feature type="transmembrane region" description="Helical" evidence="8">
    <location>
        <begin position="187"/>
        <end position="203"/>
    </location>
</feature>
<evidence type="ECO:0000256" key="3">
    <source>
        <dbReference type="ARBA" id="ARBA00022692"/>
    </source>
</evidence>
<dbReference type="InterPro" id="IPR014710">
    <property type="entry name" value="RmlC-like_jellyroll"/>
</dbReference>
<keyword evidence="3 8" id="KW-0812">Transmembrane</keyword>
<reference evidence="11" key="1">
    <citation type="journal article" date="2009" name="Nature">
        <title>Genome sequence and analysis of the Irish potato famine pathogen Phytophthora infestans.</title>
        <authorList>
            <consortium name="The Broad Institute Genome Sequencing Platform"/>
            <person name="Haas B.J."/>
            <person name="Kamoun S."/>
            <person name="Zody M.C."/>
            <person name="Jiang R.H."/>
            <person name="Handsaker R.E."/>
            <person name="Cano L.M."/>
            <person name="Grabherr M."/>
            <person name="Kodira C.D."/>
            <person name="Raffaele S."/>
            <person name="Torto-Alalibo T."/>
            <person name="Bozkurt T.O."/>
            <person name="Ah-Fong A.M."/>
            <person name="Alvarado L."/>
            <person name="Anderson V.L."/>
            <person name="Armstrong M.R."/>
            <person name="Avrova A."/>
            <person name="Baxter L."/>
            <person name="Beynon J."/>
            <person name="Boevink P.C."/>
            <person name="Bollmann S.R."/>
            <person name="Bos J.I."/>
            <person name="Bulone V."/>
            <person name="Cai G."/>
            <person name="Cakir C."/>
            <person name="Carrington J.C."/>
            <person name="Chawner M."/>
            <person name="Conti L."/>
            <person name="Costanzo S."/>
            <person name="Ewan R."/>
            <person name="Fahlgren N."/>
            <person name="Fischbach M.A."/>
            <person name="Fugelstad J."/>
            <person name="Gilroy E.M."/>
            <person name="Gnerre S."/>
            <person name="Green P.J."/>
            <person name="Grenville-Briggs L.J."/>
            <person name="Griffith J."/>
            <person name="Grunwald N.J."/>
            <person name="Horn K."/>
            <person name="Horner N.R."/>
            <person name="Hu C.H."/>
            <person name="Huitema E."/>
            <person name="Jeong D.H."/>
            <person name="Jones A.M."/>
            <person name="Jones J.D."/>
            <person name="Jones R.W."/>
            <person name="Karlsson E.K."/>
            <person name="Kunjeti S.G."/>
            <person name="Lamour K."/>
            <person name="Liu Z."/>
            <person name="Ma L."/>
            <person name="Maclean D."/>
            <person name="Chibucos M.C."/>
            <person name="McDonald H."/>
            <person name="McWalters J."/>
            <person name="Meijer H.J."/>
            <person name="Morgan W."/>
            <person name="Morris P.F."/>
            <person name="Munro C.A."/>
            <person name="O'Neill K."/>
            <person name="Ospina-Giraldo M."/>
            <person name="Pinzon A."/>
            <person name="Pritchard L."/>
            <person name="Ramsahoye B."/>
            <person name="Ren Q."/>
            <person name="Restrepo S."/>
            <person name="Roy S."/>
            <person name="Sadanandom A."/>
            <person name="Savidor A."/>
            <person name="Schornack S."/>
            <person name="Schwartz D.C."/>
            <person name="Schumann U.D."/>
            <person name="Schwessinger B."/>
            <person name="Seyer L."/>
            <person name="Sharpe T."/>
            <person name="Silvar C."/>
            <person name="Song J."/>
            <person name="Studholme D.J."/>
            <person name="Sykes S."/>
            <person name="Thines M."/>
            <person name="van de Vondervoort P.J."/>
            <person name="Phuntumart V."/>
            <person name="Wawra S."/>
            <person name="Weide R."/>
            <person name="Win J."/>
            <person name="Young C."/>
            <person name="Zhou S."/>
            <person name="Fry W."/>
            <person name="Meyers B.C."/>
            <person name="van West P."/>
            <person name="Ristaino J."/>
            <person name="Govers F."/>
            <person name="Birch P.R."/>
            <person name="Whisson S.C."/>
            <person name="Judelson H.S."/>
            <person name="Nusbaum C."/>
        </authorList>
    </citation>
    <scope>NUCLEOTIDE SEQUENCE [LARGE SCALE GENOMIC DNA]</scope>
    <source>
        <strain evidence="11">T30-4</strain>
    </source>
</reference>
<dbReference type="GO" id="GO:0005249">
    <property type="term" value="F:voltage-gated potassium channel activity"/>
    <property type="evidence" value="ECO:0007669"/>
    <property type="project" value="TreeGrafter"/>
</dbReference>